<reference evidence="1" key="2">
    <citation type="journal article" date="2024" name="Plant">
        <title>Genomic evolution and insights into agronomic trait innovations of Sesamum species.</title>
        <authorList>
            <person name="Miao H."/>
            <person name="Wang L."/>
            <person name="Qu L."/>
            <person name="Liu H."/>
            <person name="Sun Y."/>
            <person name="Le M."/>
            <person name="Wang Q."/>
            <person name="Wei S."/>
            <person name="Zheng Y."/>
            <person name="Lin W."/>
            <person name="Duan Y."/>
            <person name="Cao H."/>
            <person name="Xiong S."/>
            <person name="Wang X."/>
            <person name="Wei L."/>
            <person name="Li C."/>
            <person name="Ma Q."/>
            <person name="Ju M."/>
            <person name="Zhao R."/>
            <person name="Li G."/>
            <person name="Mu C."/>
            <person name="Tian Q."/>
            <person name="Mei H."/>
            <person name="Zhang T."/>
            <person name="Gao T."/>
            <person name="Zhang H."/>
        </authorList>
    </citation>
    <scope>NUCLEOTIDE SEQUENCE</scope>
    <source>
        <strain evidence="1">KEN8</strain>
    </source>
</reference>
<evidence type="ECO:0000313" key="1">
    <source>
        <dbReference type="EMBL" id="KAL0328283.1"/>
    </source>
</evidence>
<dbReference type="SUPFAM" id="SSF53756">
    <property type="entry name" value="UDP-Glycosyltransferase/glycogen phosphorylase"/>
    <property type="match status" value="1"/>
</dbReference>
<dbReference type="AlphaFoldDB" id="A0AAW2MD18"/>
<dbReference type="PANTHER" id="PTHR48045">
    <property type="entry name" value="UDP-GLYCOSYLTRANSFERASE 72B1"/>
    <property type="match status" value="1"/>
</dbReference>
<comment type="caution">
    <text evidence="1">The sequence shown here is derived from an EMBL/GenBank/DDBJ whole genome shotgun (WGS) entry which is preliminary data.</text>
</comment>
<name>A0AAW2MD18_9LAMI</name>
<proteinExistence type="predicted"/>
<protein>
    <submittedName>
        <fullName evidence="1">UDP-glycosyltransferase 74E2</fullName>
    </submittedName>
</protein>
<accession>A0AAW2MD18</accession>
<dbReference type="PANTHER" id="PTHR48045:SF26">
    <property type="entry name" value="UDP-GLYCOSYLTRANSFERASE 74E2-LIKE"/>
    <property type="match status" value="1"/>
</dbReference>
<reference evidence="1" key="1">
    <citation type="submission" date="2020-06" db="EMBL/GenBank/DDBJ databases">
        <authorList>
            <person name="Li T."/>
            <person name="Hu X."/>
            <person name="Zhang T."/>
            <person name="Song X."/>
            <person name="Zhang H."/>
            <person name="Dai N."/>
            <person name="Sheng W."/>
            <person name="Hou X."/>
            <person name="Wei L."/>
        </authorList>
    </citation>
    <scope>NUCLEOTIDE SEQUENCE</scope>
    <source>
        <strain evidence="1">KEN8</strain>
        <tissue evidence="1">Leaf</tissue>
    </source>
</reference>
<dbReference type="Gene3D" id="3.40.50.2000">
    <property type="entry name" value="Glycogen Phosphorylase B"/>
    <property type="match status" value="2"/>
</dbReference>
<gene>
    <name evidence="1" type="ORF">Scaly_2260900</name>
</gene>
<dbReference type="EMBL" id="JACGWM010000014">
    <property type="protein sequence ID" value="KAL0328283.1"/>
    <property type="molecule type" value="Genomic_DNA"/>
</dbReference>
<organism evidence="1">
    <name type="scientific">Sesamum calycinum</name>
    <dbReference type="NCBI Taxonomy" id="2727403"/>
    <lineage>
        <taxon>Eukaryota</taxon>
        <taxon>Viridiplantae</taxon>
        <taxon>Streptophyta</taxon>
        <taxon>Embryophyta</taxon>
        <taxon>Tracheophyta</taxon>
        <taxon>Spermatophyta</taxon>
        <taxon>Magnoliopsida</taxon>
        <taxon>eudicotyledons</taxon>
        <taxon>Gunneridae</taxon>
        <taxon>Pentapetalae</taxon>
        <taxon>asterids</taxon>
        <taxon>lamiids</taxon>
        <taxon>Lamiales</taxon>
        <taxon>Pedaliaceae</taxon>
        <taxon>Sesamum</taxon>
    </lineage>
</organism>
<sequence length="88" mass="9672">MPQWTDQTRNAKLVADVWKIGVRVTADENGIVMREEIAAAVNEVMQGDGGLVIRRNAMKWKDLAVEAVDEGGSSDSNVTELAMELLRT</sequence>